<dbReference type="InterPro" id="IPR051127">
    <property type="entry name" value="Fungal_SecMet_Regulators"/>
</dbReference>
<dbReference type="EMBL" id="OUUZ01000013">
    <property type="protein sequence ID" value="SPQ24559.1"/>
    <property type="molecule type" value="Genomic_DNA"/>
</dbReference>
<evidence type="ECO:0000256" key="2">
    <source>
        <dbReference type="ARBA" id="ARBA00023125"/>
    </source>
</evidence>
<dbReference type="GO" id="GO:0000435">
    <property type="term" value="P:positive regulation of transcription from RNA polymerase II promoter by galactose"/>
    <property type="evidence" value="ECO:0007669"/>
    <property type="project" value="TreeGrafter"/>
</dbReference>
<keyword evidence="1" id="KW-0805">Transcription regulation</keyword>
<name>A0A3S4C940_9PEZI</name>
<dbReference type="PROSITE" id="PS50181">
    <property type="entry name" value="FBOX"/>
    <property type="match status" value="1"/>
</dbReference>
<sequence>MELHEITSRIMLSQVPASSRFAESLGLPQLRATADVSVAITLDSCLKKWEQRLPPALRLDSPADPAGSEPADGAQRLMLHLRLAHARTLLFRPMLAQFCLAQPQSPSSRTPTPINPAQTLDQHLLRDCAVLCVESSRRMIDLLYDAHTTTTTSPPLPWWHRIFHLIVASQHQLAAMLRPDAFPSVSPSSSTTTTAAAATSSSPASASSSSVAASINNAPSAGGPADALGRALELLRAQAHLSACVGYVIASFEGMARKIADIHRPAAAAAADATPAAAAAGVQDAEPSRLVALPPELIDRILQYLNPVDLTRVSETCRALYVRAIADYLWQPHVQDNVPGQSVHSSYPYASFRELYRAHDPRWFLPKYKIWFSDAGLPGRLIVARYDQRRGCIEAYQLVANNRDDTAVPWQADPNVLIFAFDPEVKLHLDMPIIRLPADPHNDPYVAEAEDTVITFRLRGREGSYPNTHGAAPDATSSSSSSSTTTSQPQPQTEPSSQPANSFQPEIPMRVSTIGHLQNSFIHARRLPDTEASARLASNSSFPYRHVWPPPTIPTEDRVLGAGLQPSACLRPTDAARSRREVCDRAFRIRKWIEMRVLHNGYIQFGSPDGAGAGAGAGGGNHHPPAPAPAPPLPPVRREEIWAPLLAPGPVHIGEEVSTYATLHPALYTPTPRRPFRGIWVGHYGGHGCEFLWIHQPDDDDDDDDDNDDDDNGDNGHDGDANGAEDGARPPEDEAEEEEGEGEDEPDANQNAPRRSRRRHRRRRRRRSSSSSHDDADVYRGRLLAIKLTGDANVPRGECSWVADDLGRGGLVRVATEEPFAGVRVVRSRGHVAHTGFRSGALGRGGDLTNAIGLLTLLLISHDRLAQYWTSMGHISYYHRVDIDRFLVPK</sequence>
<feature type="compositionally biased region" description="Pro residues" evidence="5">
    <location>
        <begin position="624"/>
        <end position="635"/>
    </location>
</feature>
<dbReference type="GO" id="GO:0000981">
    <property type="term" value="F:DNA-binding transcription factor activity, RNA polymerase II-specific"/>
    <property type="evidence" value="ECO:0007669"/>
    <property type="project" value="TreeGrafter"/>
</dbReference>
<dbReference type="CDD" id="cd12148">
    <property type="entry name" value="fungal_TF_MHR"/>
    <property type="match status" value="1"/>
</dbReference>
<evidence type="ECO:0000256" key="5">
    <source>
        <dbReference type="SAM" id="MobiDB-lite"/>
    </source>
</evidence>
<dbReference type="InterPro" id="IPR036047">
    <property type="entry name" value="F-box-like_dom_sf"/>
</dbReference>
<proteinExistence type="predicted"/>
<dbReference type="CDD" id="cd09917">
    <property type="entry name" value="F-box_SF"/>
    <property type="match status" value="1"/>
</dbReference>
<dbReference type="SMART" id="SM00256">
    <property type="entry name" value="FBOX"/>
    <property type="match status" value="1"/>
</dbReference>
<dbReference type="Pfam" id="PF12937">
    <property type="entry name" value="F-box-like"/>
    <property type="match status" value="1"/>
</dbReference>
<dbReference type="Gene3D" id="1.20.1280.50">
    <property type="match status" value="1"/>
</dbReference>
<evidence type="ECO:0000313" key="7">
    <source>
        <dbReference type="EMBL" id="SPQ24559.1"/>
    </source>
</evidence>
<dbReference type="GO" id="GO:0000978">
    <property type="term" value="F:RNA polymerase II cis-regulatory region sequence-specific DNA binding"/>
    <property type="evidence" value="ECO:0007669"/>
    <property type="project" value="TreeGrafter"/>
</dbReference>
<accession>A0A3S4C940</accession>
<keyword evidence="2" id="KW-0238">DNA-binding</keyword>
<dbReference type="GO" id="GO:0016567">
    <property type="term" value="P:protein ubiquitination"/>
    <property type="evidence" value="ECO:0007669"/>
    <property type="project" value="UniProtKB-UniPathway"/>
</dbReference>
<feature type="compositionally biased region" description="Low complexity" evidence="5">
    <location>
        <begin position="476"/>
        <end position="499"/>
    </location>
</feature>
<dbReference type="Pfam" id="PF12014">
    <property type="entry name" value="Cyclin_D1_bind"/>
    <property type="match status" value="1"/>
</dbReference>
<reference evidence="7 8" key="1">
    <citation type="submission" date="2018-04" db="EMBL/GenBank/DDBJ databases">
        <authorList>
            <person name="Huttner S."/>
            <person name="Dainat J."/>
        </authorList>
    </citation>
    <scope>NUCLEOTIDE SEQUENCE [LARGE SCALE GENOMIC DNA]</scope>
</reference>
<dbReference type="PANTHER" id="PTHR47424">
    <property type="entry name" value="REGULATORY PROTEIN GAL4"/>
    <property type="match status" value="1"/>
</dbReference>
<evidence type="ECO:0000256" key="4">
    <source>
        <dbReference type="ARBA" id="ARBA00023242"/>
    </source>
</evidence>
<keyword evidence="4" id="KW-0539">Nucleus</keyword>
<protein>
    <submittedName>
        <fullName evidence="7">F250f116-a7fc-453d-8166-a054508c7b74</fullName>
    </submittedName>
</protein>
<evidence type="ECO:0000256" key="1">
    <source>
        <dbReference type="ARBA" id="ARBA00023015"/>
    </source>
</evidence>
<dbReference type="InterPro" id="IPR001810">
    <property type="entry name" value="F-box_dom"/>
</dbReference>
<feature type="region of interest" description="Disordered" evidence="5">
    <location>
        <begin position="613"/>
        <end position="635"/>
    </location>
</feature>
<keyword evidence="3" id="KW-0804">Transcription</keyword>
<feature type="compositionally biased region" description="Acidic residues" evidence="5">
    <location>
        <begin position="733"/>
        <end position="747"/>
    </location>
</feature>
<organism evidence="7 8">
    <name type="scientific">Thermothielavioides terrestris</name>
    <dbReference type="NCBI Taxonomy" id="2587410"/>
    <lineage>
        <taxon>Eukaryota</taxon>
        <taxon>Fungi</taxon>
        <taxon>Dikarya</taxon>
        <taxon>Ascomycota</taxon>
        <taxon>Pezizomycotina</taxon>
        <taxon>Sordariomycetes</taxon>
        <taxon>Sordariomycetidae</taxon>
        <taxon>Sordariales</taxon>
        <taxon>Chaetomiaceae</taxon>
        <taxon>Thermothielavioides</taxon>
    </lineage>
</organism>
<dbReference type="PANTHER" id="PTHR47424:SF3">
    <property type="entry name" value="REGULATORY PROTEIN GAL4"/>
    <property type="match status" value="1"/>
</dbReference>
<feature type="domain" description="F-box" evidence="6">
    <location>
        <begin position="287"/>
        <end position="333"/>
    </location>
</feature>
<feature type="compositionally biased region" description="Basic and acidic residues" evidence="5">
    <location>
        <begin position="714"/>
        <end position="732"/>
    </location>
</feature>
<feature type="region of interest" description="Disordered" evidence="5">
    <location>
        <begin position="461"/>
        <end position="504"/>
    </location>
</feature>
<gene>
    <name evidence="7" type="ORF">TT172_LOCUS6978</name>
</gene>
<dbReference type="GO" id="GO:0005634">
    <property type="term" value="C:nucleus"/>
    <property type="evidence" value="ECO:0007669"/>
    <property type="project" value="TreeGrafter"/>
</dbReference>
<feature type="region of interest" description="Disordered" evidence="5">
    <location>
        <begin position="695"/>
        <end position="775"/>
    </location>
</feature>
<dbReference type="UniPathway" id="UPA00143"/>
<dbReference type="Proteomes" id="UP000289323">
    <property type="component" value="Unassembled WGS sequence"/>
</dbReference>
<evidence type="ECO:0000256" key="3">
    <source>
        <dbReference type="ARBA" id="ARBA00023163"/>
    </source>
</evidence>
<feature type="compositionally biased region" description="Basic residues" evidence="5">
    <location>
        <begin position="754"/>
        <end position="768"/>
    </location>
</feature>
<feature type="compositionally biased region" description="Acidic residues" evidence="5">
    <location>
        <begin position="698"/>
        <end position="713"/>
    </location>
</feature>
<evidence type="ECO:0000259" key="6">
    <source>
        <dbReference type="PROSITE" id="PS50181"/>
    </source>
</evidence>
<dbReference type="AlphaFoldDB" id="A0A3S4C940"/>
<dbReference type="SUPFAM" id="SSF81383">
    <property type="entry name" value="F-box domain"/>
    <property type="match status" value="1"/>
</dbReference>
<evidence type="ECO:0000313" key="8">
    <source>
        <dbReference type="Proteomes" id="UP000289323"/>
    </source>
</evidence>
<feature type="region of interest" description="Disordered" evidence="5">
    <location>
        <begin position="184"/>
        <end position="208"/>
    </location>
</feature>